<feature type="region of interest" description="Disordered" evidence="1">
    <location>
        <begin position="117"/>
        <end position="149"/>
    </location>
</feature>
<gene>
    <name evidence="3" type="ORF">EXIGLDRAFT_706833</name>
</gene>
<name>A0A165AZC8_EXIGL</name>
<evidence type="ECO:0000256" key="1">
    <source>
        <dbReference type="SAM" id="MobiDB-lite"/>
    </source>
</evidence>
<keyword evidence="4" id="KW-1185">Reference proteome</keyword>
<organism evidence="3 4">
    <name type="scientific">Exidia glandulosa HHB12029</name>
    <dbReference type="NCBI Taxonomy" id="1314781"/>
    <lineage>
        <taxon>Eukaryota</taxon>
        <taxon>Fungi</taxon>
        <taxon>Dikarya</taxon>
        <taxon>Basidiomycota</taxon>
        <taxon>Agaricomycotina</taxon>
        <taxon>Agaricomycetes</taxon>
        <taxon>Auriculariales</taxon>
        <taxon>Exidiaceae</taxon>
        <taxon>Exidia</taxon>
    </lineage>
</organism>
<evidence type="ECO:0000313" key="4">
    <source>
        <dbReference type="Proteomes" id="UP000077266"/>
    </source>
</evidence>
<feature type="chain" id="PRO_5007855442" evidence="2">
    <location>
        <begin position="20"/>
        <end position="149"/>
    </location>
</feature>
<sequence>MTLLSYAVVLLSLSVLSLAAPFKDPLQTNGDCNGSFKSCTLNVDDAVLAGFETMREHLALKGTRFSFIENDHDRTWRELGAKDYELQSSSGSFSVLQNIDVGPSAPQVASASASIAGKAKLKRADPEHAGDTLPRTVRVMPHPSCPKPA</sequence>
<dbReference type="AlphaFoldDB" id="A0A165AZC8"/>
<reference evidence="3 4" key="1">
    <citation type="journal article" date="2016" name="Mol. Biol. Evol.">
        <title>Comparative Genomics of Early-Diverging Mushroom-Forming Fungi Provides Insights into the Origins of Lignocellulose Decay Capabilities.</title>
        <authorList>
            <person name="Nagy L.G."/>
            <person name="Riley R."/>
            <person name="Tritt A."/>
            <person name="Adam C."/>
            <person name="Daum C."/>
            <person name="Floudas D."/>
            <person name="Sun H."/>
            <person name="Yadav J.S."/>
            <person name="Pangilinan J."/>
            <person name="Larsson K.H."/>
            <person name="Matsuura K."/>
            <person name="Barry K."/>
            <person name="Labutti K."/>
            <person name="Kuo R."/>
            <person name="Ohm R.A."/>
            <person name="Bhattacharya S.S."/>
            <person name="Shirouzu T."/>
            <person name="Yoshinaga Y."/>
            <person name="Martin F.M."/>
            <person name="Grigoriev I.V."/>
            <person name="Hibbett D.S."/>
        </authorList>
    </citation>
    <scope>NUCLEOTIDE SEQUENCE [LARGE SCALE GENOMIC DNA]</scope>
    <source>
        <strain evidence="3 4">HHB12029</strain>
    </source>
</reference>
<evidence type="ECO:0000313" key="3">
    <source>
        <dbReference type="EMBL" id="KZV79570.1"/>
    </source>
</evidence>
<dbReference type="InParanoid" id="A0A165AZC8"/>
<evidence type="ECO:0000256" key="2">
    <source>
        <dbReference type="SAM" id="SignalP"/>
    </source>
</evidence>
<accession>A0A165AZC8</accession>
<keyword evidence="2" id="KW-0732">Signal</keyword>
<protein>
    <submittedName>
        <fullName evidence="3">Uncharacterized protein</fullName>
    </submittedName>
</protein>
<dbReference type="EMBL" id="KV426594">
    <property type="protein sequence ID" value="KZV79570.1"/>
    <property type="molecule type" value="Genomic_DNA"/>
</dbReference>
<dbReference type="Proteomes" id="UP000077266">
    <property type="component" value="Unassembled WGS sequence"/>
</dbReference>
<proteinExistence type="predicted"/>
<feature type="signal peptide" evidence="2">
    <location>
        <begin position="1"/>
        <end position="19"/>
    </location>
</feature>